<dbReference type="EC" id="2.3.2.16" evidence="8"/>
<evidence type="ECO:0000256" key="3">
    <source>
        <dbReference type="ARBA" id="ARBA00022679"/>
    </source>
</evidence>
<comment type="catalytic activity">
    <reaction evidence="11">
        <text>beta-D-GlcNAc-(1-&gt;4)-Mur2Ac(oyl-L-Ala-D-isoglutaminyl-L-Lys-D-Ala-D-Ala)-di-trans,octa-cis-undecaprenyl diphosphate + glycyl-tRNA(Gly) = beta-D-GlcNAc-(1-&gt;4)-Mur2Ac(oyl-L-Ala-D-isoglutaminyl-L-Lys-(N(6)-Gly)-D-Ala-D-Ala)-di-trans,octa-cis-undecaprenyl diphosphate + tRNA(Gly) + H(+)</text>
        <dbReference type="Rhea" id="RHEA:30435"/>
        <dbReference type="Rhea" id="RHEA-COMP:9664"/>
        <dbReference type="Rhea" id="RHEA-COMP:9683"/>
        <dbReference type="ChEBI" id="CHEBI:15378"/>
        <dbReference type="ChEBI" id="CHEBI:62233"/>
        <dbReference type="ChEBI" id="CHEBI:62234"/>
        <dbReference type="ChEBI" id="CHEBI:78442"/>
        <dbReference type="ChEBI" id="CHEBI:78522"/>
        <dbReference type="EC" id="2.3.2.16"/>
    </reaction>
</comment>
<evidence type="ECO:0000256" key="11">
    <source>
        <dbReference type="ARBA" id="ARBA00048654"/>
    </source>
</evidence>
<protein>
    <recommendedName>
        <fullName evidence="9">Lipid II:glycine glycyltransferase</fullName>
        <ecNumber evidence="8">2.3.2.16</ecNumber>
    </recommendedName>
    <alternativeName>
        <fullName evidence="10">Factor essential for expression of methicillin resistance X</fullName>
    </alternativeName>
</protein>
<dbReference type="InterPro" id="IPR016181">
    <property type="entry name" value="Acyl_CoA_acyltransferase"/>
</dbReference>
<evidence type="ECO:0000256" key="9">
    <source>
        <dbReference type="ARBA" id="ARBA00040679"/>
    </source>
</evidence>
<reference evidence="12 13" key="1">
    <citation type="submission" date="2019-12" db="EMBL/GenBank/DDBJ databases">
        <title>Whole-genome analyses of novel actinobacteria.</title>
        <authorList>
            <person name="Sahin N."/>
            <person name="Saygin H."/>
        </authorList>
    </citation>
    <scope>NUCLEOTIDE SEQUENCE [LARGE SCALE GENOMIC DNA]</scope>
    <source>
        <strain evidence="12 13">KC615</strain>
    </source>
</reference>
<dbReference type="InterPro" id="IPR003447">
    <property type="entry name" value="FEMABX"/>
</dbReference>
<dbReference type="Gene3D" id="3.40.630.30">
    <property type="match status" value="2"/>
</dbReference>
<dbReference type="InterPro" id="IPR050644">
    <property type="entry name" value="PG_Glycine_Bridge_Synth"/>
</dbReference>
<comment type="subcellular location">
    <subcellularLocation>
        <location evidence="1">Cytoplasm</location>
    </subcellularLocation>
</comment>
<organism evidence="12 13">
    <name type="scientific">Shimazuella alba</name>
    <dbReference type="NCBI Taxonomy" id="2690964"/>
    <lineage>
        <taxon>Bacteria</taxon>
        <taxon>Bacillati</taxon>
        <taxon>Bacillota</taxon>
        <taxon>Bacilli</taxon>
        <taxon>Bacillales</taxon>
        <taxon>Thermoactinomycetaceae</taxon>
        <taxon>Shimazuella</taxon>
    </lineage>
</organism>
<dbReference type="PANTHER" id="PTHR36174">
    <property type="entry name" value="LIPID II:GLYCINE GLYCYLTRANSFERASE"/>
    <property type="match status" value="1"/>
</dbReference>
<dbReference type="PROSITE" id="PS51191">
    <property type="entry name" value="FEMABX"/>
    <property type="match status" value="1"/>
</dbReference>
<evidence type="ECO:0000256" key="1">
    <source>
        <dbReference type="ARBA" id="ARBA00004496"/>
    </source>
</evidence>
<dbReference type="Proteomes" id="UP000430692">
    <property type="component" value="Unassembled WGS sequence"/>
</dbReference>
<comment type="similarity">
    <text evidence="2">Belongs to the FemABX family.</text>
</comment>
<gene>
    <name evidence="12" type="ORF">GSM42_19645</name>
</gene>
<keyword evidence="13" id="KW-1185">Reference proteome</keyword>
<keyword evidence="7" id="KW-0961">Cell wall biogenesis/degradation</keyword>
<evidence type="ECO:0000313" key="13">
    <source>
        <dbReference type="Proteomes" id="UP000430692"/>
    </source>
</evidence>
<dbReference type="Pfam" id="PF02388">
    <property type="entry name" value="FemAB"/>
    <property type="match status" value="2"/>
</dbReference>
<evidence type="ECO:0000256" key="7">
    <source>
        <dbReference type="ARBA" id="ARBA00023316"/>
    </source>
</evidence>
<dbReference type="GO" id="GO:0016755">
    <property type="term" value="F:aminoacyltransferase activity"/>
    <property type="evidence" value="ECO:0007669"/>
    <property type="project" value="InterPro"/>
</dbReference>
<keyword evidence="6" id="KW-0012">Acyltransferase</keyword>
<proteinExistence type="inferred from homology"/>
<evidence type="ECO:0000256" key="6">
    <source>
        <dbReference type="ARBA" id="ARBA00023315"/>
    </source>
</evidence>
<evidence type="ECO:0000256" key="10">
    <source>
        <dbReference type="ARBA" id="ARBA00042933"/>
    </source>
</evidence>
<dbReference type="SUPFAM" id="SSF55729">
    <property type="entry name" value="Acyl-CoA N-acyltransferases (Nat)"/>
    <property type="match status" value="2"/>
</dbReference>
<keyword evidence="4" id="KW-0133">Cell shape</keyword>
<dbReference type="GO" id="GO:0005737">
    <property type="term" value="C:cytoplasm"/>
    <property type="evidence" value="ECO:0007669"/>
    <property type="project" value="UniProtKB-SubCell"/>
</dbReference>
<evidence type="ECO:0000256" key="8">
    <source>
        <dbReference type="ARBA" id="ARBA00039074"/>
    </source>
</evidence>
<comment type="caution">
    <text evidence="12">The sequence shown here is derived from an EMBL/GenBank/DDBJ whole genome shotgun (WGS) entry which is preliminary data.</text>
</comment>
<accession>A0A6I4VZC6</accession>
<evidence type="ECO:0000313" key="12">
    <source>
        <dbReference type="EMBL" id="MXQ55898.1"/>
    </source>
</evidence>
<evidence type="ECO:0000256" key="5">
    <source>
        <dbReference type="ARBA" id="ARBA00022984"/>
    </source>
</evidence>
<dbReference type="EMBL" id="WUUL01000021">
    <property type="protein sequence ID" value="MXQ55898.1"/>
    <property type="molecule type" value="Genomic_DNA"/>
</dbReference>
<keyword evidence="3 12" id="KW-0808">Transferase</keyword>
<dbReference type="GO" id="GO:0071555">
    <property type="term" value="P:cell wall organization"/>
    <property type="evidence" value="ECO:0007669"/>
    <property type="project" value="UniProtKB-KW"/>
</dbReference>
<dbReference type="RefSeq" id="WP_160803252.1">
    <property type="nucleotide sequence ID" value="NZ_WUUL01000021.1"/>
</dbReference>
<sequence>MLKLVVVDRNSYTNFVENHPLRNFFQYPSWSDLKAEWKWSSEFLGWMNSDGTMVGGTNVLYRKVPGLNKFLAYIPRGPLIDWFSTEYTLKDWFHVLFHHLKQRNVFSVKIDPPLIKKKWSSDGITNGMLQFQTHGLKNKKITDLPPNQVYREVEFIQQELNEMGWRQKIADDSFDTVQPSYIYRLDMANKGLDQIFASFHPIWQKKINQAEWEGVEVSVGSLQDIHEFHALLAQEAKQEQKESRDIVYFQKMVEKLSKEDPTRIKIYYARQNNQLVSAALATRVNGQVWDLYSAQLRKTDHAASYLLRWKMIQDAHANGDQTFDFRGVSISLDEKNHHFELLKFKVGFAGDVCELIGEWDYPVIPMLHWAFDMYMKKR</sequence>
<dbReference type="AlphaFoldDB" id="A0A6I4VZC6"/>
<dbReference type="GO" id="GO:0008360">
    <property type="term" value="P:regulation of cell shape"/>
    <property type="evidence" value="ECO:0007669"/>
    <property type="project" value="UniProtKB-KW"/>
</dbReference>
<evidence type="ECO:0000256" key="4">
    <source>
        <dbReference type="ARBA" id="ARBA00022960"/>
    </source>
</evidence>
<evidence type="ECO:0000256" key="2">
    <source>
        <dbReference type="ARBA" id="ARBA00009943"/>
    </source>
</evidence>
<keyword evidence="5" id="KW-0573">Peptidoglycan synthesis</keyword>
<name>A0A6I4VZC6_9BACL</name>
<dbReference type="GO" id="GO:0009252">
    <property type="term" value="P:peptidoglycan biosynthetic process"/>
    <property type="evidence" value="ECO:0007669"/>
    <property type="project" value="UniProtKB-KW"/>
</dbReference>
<dbReference type="PANTHER" id="PTHR36174:SF1">
    <property type="entry name" value="LIPID II:GLYCINE GLYCYLTRANSFERASE"/>
    <property type="match status" value="1"/>
</dbReference>